<protein>
    <submittedName>
        <fullName evidence="2">Uncharacterized protein</fullName>
    </submittedName>
</protein>
<evidence type="ECO:0000313" key="3">
    <source>
        <dbReference type="Proteomes" id="UP000092993"/>
    </source>
</evidence>
<organism evidence="2 3">
    <name type="scientific">Grifola frondosa</name>
    <name type="common">Maitake</name>
    <name type="synonym">Polyporus frondosus</name>
    <dbReference type="NCBI Taxonomy" id="5627"/>
    <lineage>
        <taxon>Eukaryota</taxon>
        <taxon>Fungi</taxon>
        <taxon>Dikarya</taxon>
        <taxon>Basidiomycota</taxon>
        <taxon>Agaricomycotina</taxon>
        <taxon>Agaricomycetes</taxon>
        <taxon>Polyporales</taxon>
        <taxon>Grifolaceae</taxon>
        <taxon>Grifola</taxon>
    </lineage>
</organism>
<dbReference type="OrthoDB" id="3361414at2759"/>
<dbReference type="AlphaFoldDB" id="A0A1C7LZC6"/>
<dbReference type="EMBL" id="LUGG01000014">
    <property type="protein sequence ID" value="OBZ70051.1"/>
    <property type="molecule type" value="Genomic_DNA"/>
</dbReference>
<feature type="compositionally biased region" description="Basic and acidic residues" evidence="1">
    <location>
        <begin position="40"/>
        <end position="55"/>
    </location>
</feature>
<feature type="compositionally biased region" description="Polar residues" evidence="1">
    <location>
        <begin position="59"/>
        <end position="92"/>
    </location>
</feature>
<name>A0A1C7LZC6_GRIFR</name>
<sequence length="178" mass="19080">MHQHSATSPDFLSHPHTPPMTSFVDPSTGVPIFAPARQSSRIEIRAPTDATEGKKSTAPRPSTLRSSISGSATYPSAEQQQPRPVFFPNSSLPAAGEPGMFPPGEALPPTVEQPQVQVVDPGMGYPPYQQQYYYPESIYSSGLHITPDAHVDHSALRATFGTSNQQIPCAPSSATTRP</sequence>
<accession>A0A1C7LZC6</accession>
<evidence type="ECO:0000256" key="1">
    <source>
        <dbReference type="SAM" id="MobiDB-lite"/>
    </source>
</evidence>
<feature type="compositionally biased region" description="Polar residues" evidence="1">
    <location>
        <begin position="1"/>
        <end position="10"/>
    </location>
</feature>
<proteinExistence type="predicted"/>
<dbReference type="Proteomes" id="UP000092993">
    <property type="component" value="Unassembled WGS sequence"/>
</dbReference>
<feature type="region of interest" description="Disordered" evidence="1">
    <location>
        <begin position="1"/>
        <end position="109"/>
    </location>
</feature>
<comment type="caution">
    <text evidence="2">The sequence shown here is derived from an EMBL/GenBank/DDBJ whole genome shotgun (WGS) entry which is preliminary data.</text>
</comment>
<gene>
    <name evidence="2" type="ORF">A0H81_09625</name>
</gene>
<keyword evidence="3" id="KW-1185">Reference proteome</keyword>
<dbReference type="STRING" id="5627.A0A1C7LZC6"/>
<reference evidence="2 3" key="1">
    <citation type="submission" date="2016-03" db="EMBL/GenBank/DDBJ databases">
        <title>Whole genome sequencing of Grifola frondosa 9006-11.</title>
        <authorList>
            <person name="Min B."/>
            <person name="Park H."/>
            <person name="Kim J.-G."/>
            <person name="Cho H."/>
            <person name="Oh Y.-L."/>
            <person name="Kong W.-S."/>
            <person name="Choi I.-G."/>
        </authorList>
    </citation>
    <scope>NUCLEOTIDE SEQUENCE [LARGE SCALE GENOMIC DNA]</scope>
    <source>
        <strain evidence="2 3">9006-11</strain>
    </source>
</reference>
<evidence type="ECO:0000313" key="2">
    <source>
        <dbReference type="EMBL" id="OBZ70051.1"/>
    </source>
</evidence>